<dbReference type="EMBL" id="UHJJ01000014">
    <property type="protein sequence ID" value="SUQ15611.1"/>
    <property type="molecule type" value="Genomic_DNA"/>
</dbReference>
<protein>
    <submittedName>
        <fullName evidence="3">Uncharacterized protein</fullName>
    </submittedName>
</protein>
<name>A0A315ZTN4_9FIRM</name>
<dbReference type="RefSeq" id="WP_109713611.1">
    <property type="nucleotide sequence ID" value="NZ_QGDS01000014.1"/>
</dbReference>
<evidence type="ECO:0000313" key="3">
    <source>
        <dbReference type="EMBL" id="SUQ15611.1"/>
    </source>
</evidence>
<feature type="transmembrane region" description="Helical" evidence="2">
    <location>
        <begin position="297"/>
        <end position="317"/>
    </location>
</feature>
<feature type="region of interest" description="Disordered" evidence="1">
    <location>
        <begin position="43"/>
        <end position="225"/>
    </location>
</feature>
<dbReference type="AlphaFoldDB" id="A0A315ZTN4"/>
<keyword evidence="4" id="KW-1185">Reference proteome</keyword>
<gene>
    <name evidence="3" type="ORF">SAMN05216529_11460</name>
</gene>
<dbReference type="InterPro" id="IPR036259">
    <property type="entry name" value="MFS_trans_sf"/>
</dbReference>
<keyword evidence="2" id="KW-0812">Transmembrane</keyword>
<evidence type="ECO:0000256" key="2">
    <source>
        <dbReference type="SAM" id="Phobius"/>
    </source>
</evidence>
<keyword evidence="2" id="KW-1133">Transmembrane helix</keyword>
<feature type="transmembrane region" description="Helical" evidence="2">
    <location>
        <begin position="234"/>
        <end position="252"/>
    </location>
</feature>
<sequence length="359" mass="39319">MRCPKCGKDVELQNKKVGVDENGEPIFNEYAICKDCKKQWNLDKQREKKAANAAVSNHTQPESSTPAKDKPSSKQTDLKPAASNTDRPEVKKAPVKKNSQETVPEKRKAPPKKRPVPSAASPEGRPAPKKQPVPANPNAAKSVKAGETQRYSNIPPEKVRTKKEKAVRQNYEDMLAADPNRKPVKKKSSADRKDSNSNKKPATSNGAPVRKKPVSQPSKKAPVKKEEPKPKFKILRIILGVVSIIAFAFFAYKGFLAGLSNISAGSDSTAGITYIVLALCMLISGLLLLIMQAKRTVFAFILPMVFCIGGGVFAFLKRTDDKWLLYSAGACALLAVIFLVLAIASRSDDEDYLEEDPFE</sequence>
<keyword evidence="2" id="KW-0472">Membrane</keyword>
<dbReference type="SUPFAM" id="SSF103473">
    <property type="entry name" value="MFS general substrate transporter"/>
    <property type="match status" value="1"/>
</dbReference>
<feature type="transmembrane region" description="Helical" evidence="2">
    <location>
        <begin position="272"/>
        <end position="290"/>
    </location>
</feature>
<organism evidence="3 4">
    <name type="scientific">Faecalicatena contorta</name>
    <dbReference type="NCBI Taxonomy" id="39482"/>
    <lineage>
        <taxon>Bacteria</taxon>
        <taxon>Bacillati</taxon>
        <taxon>Bacillota</taxon>
        <taxon>Clostridia</taxon>
        <taxon>Lachnospirales</taxon>
        <taxon>Lachnospiraceae</taxon>
        <taxon>Faecalicatena</taxon>
    </lineage>
</organism>
<dbReference type="OrthoDB" id="2068035at2"/>
<dbReference type="Proteomes" id="UP000254051">
    <property type="component" value="Unassembled WGS sequence"/>
</dbReference>
<feature type="compositionally biased region" description="Polar residues" evidence="1">
    <location>
        <begin position="54"/>
        <end position="66"/>
    </location>
</feature>
<evidence type="ECO:0000313" key="4">
    <source>
        <dbReference type="Proteomes" id="UP000254051"/>
    </source>
</evidence>
<evidence type="ECO:0000256" key="1">
    <source>
        <dbReference type="SAM" id="MobiDB-lite"/>
    </source>
</evidence>
<proteinExistence type="predicted"/>
<accession>A0A315ZTN4</accession>
<feature type="transmembrane region" description="Helical" evidence="2">
    <location>
        <begin position="323"/>
        <end position="344"/>
    </location>
</feature>
<feature type="compositionally biased region" description="Basic and acidic residues" evidence="1">
    <location>
        <begin position="188"/>
        <end position="197"/>
    </location>
</feature>
<reference evidence="4" key="1">
    <citation type="submission" date="2017-07" db="EMBL/GenBank/DDBJ databases">
        <authorList>
            <person name="Varghese N."/>
            <person name="Submissions S."/>
        </authorList>
    </citation>
    <scope>NUCLEOTIDE SEQUENCE [LARGE SCALE GENOMIC DNA]</scope>
    <source>
        <strain evidence="4">NLAE-zl-C134</strain>
    </source>
</reference>